<evidence type="ECO:0008006" key="3">
    <source>
        <dbReference type="Google" id="ProtNLM"/>
    </source>
</evidence>
<keyword evidence="2" id="KW-1185">Reference proteome</keyword>
<organism evidence="1 2">
    <name type="scientific">Mycena maculata</name>
    <dbReference type="NCBI Taxonomy" id="230809"/>
    <lineage>
        <taxon>Eukaryota</taxon>
        <taxon>Fungi</taxon>
        <taxon>Dikarya</taxon>
        <taxon>Basidiomycota</taxon>
        <taxon>Agaricomycotina</taxon>
        <taxon>Agaricomycetes</taxon>
        <taxon>Agaricomycetidae</taxon>
        <taxon>Agaricales</taxon>
        <taxon>Marasmiineae</taxon>
        <taxon>Mycenaceae</taxon>
        <taxon>Mycena</taxon>
    </lineage>
</organism>
<sequence length="326" mass="35589">MLPLTRPQTHGSVHSWWSDSNPGLQGPTMNLHAAAKPLMKLMYDRQALGFIQKNRGIPLSNKTMETFSSYLLWKYVSPSTKASILSELKTRASSEADVHTILKDSVVLHQITELAGSTNTASEVRVAACGLLGNLGPPAVPLPSNFNPSAQLVLVLRDKDPEVIEAAVHALSMLSSAIEGATATIDAGVLEYVPELLQSPSKEVRRWSCRLAGNLVSPESTTPPLGWEIPHELVSPGIEFGFSAAPVPARSYVNRSRKRSRREVRVLLLGQSESGKSTCMKREYSSLFRRRRPETSRILLPFLSISMEGAIAELALFPPKEAKSVA</sequence>
<dbReference type="EMBL" id="JARJLG010000075">
    <property type="protein sequence ID" value="KAJ7752195.1"/>
    <property type="molecule type" value="Genomic_DNA"/>
</dbReference>
<comment type="caution">
    <text evidence="1">The sequence shown here is derived from an EMBL/GenBank/DDBJ whole genome shotgun (WGS) entry which is preliminary data.</text>
</comment>
<dbReference type="SUPFAM" id="SSF48371">
    <property type="entry name" value="ARM repeat"/>
    <property type="match status" value="1"/>
</dbReference>
<dbReference type="Gene3D" id="3.40.50.300">
    <property type="entry name" value="P-loop containing nucleotide triphosphate hydrolases"/>
    <property type="match status" value="1"/>
</dbReference>
<dbReference type="Gene3D" id="1.25.10.10">
    <property type="entry name" value="Leucine-rich Repeat Variant"/>
    <property type="match status" value="1"/>
</dbReference>
<evidence type="ECO:0000313" key="1">
    <source>
        <dbReference type="EMBL" id="KAJ7752195.1"/>
    </source>
</evidence>
<dbReference type="InterPro" id="IPR011989">
    <property type="entry name" value="ARM-like"/>
</dbReference>
<evidence type="ECO:0000313" key="2">
    <source>
        <dbReference type="Proteomes" id="UP001215280"/>
    </source>
</evidence>
<dbReference type="InterPro" id="IPR027417">
    <property type="entry name" value="P-loop_NTPase"/>
</dbReference>
<proteinExistence type="predicted"/>
<gene>
    <name evidence="1" type="ORF">DFH07DRAFT_522715</name>
</gene>
<dbReference type="Proteomes" id="UP001215280">
    <property type="component" value="Unassembled WGS sequence"/>
</dbReference>
<protein>
    <recommendedName>
        <fullName evidence="3">ARM repeat-containing protein</fullName>
    </recommendedName>
</protein>
<reference evidence="1" key="1">
    <citation type="submission" date="2023-03" db="EMBL/GenBank/DDBJ databases">
        <title>Massive genome expansion in bonnet fungi (Mycena s.s.) driven by repeated elements and novel gene families across ecological guilds.</title>
        <authorList>
            <consortium name="Lawrence Berkeley National Laboratory"/>
            <person name="Harder C.B."/>
            <person name="Miyauchi S."/>
            <person name="Viragh M."/>
            <person name="Kuo A."/>
            <person name="Thoen E."/>
            <person name="Andreopoulos B."/>
            <person name="Lu D."/>
            <person name="Skrede I."/>
            <person name="Drula E."/>
            <person name="Henrissat B."/>
            <person name="Morin E."/>
            <person name="Kohler A."/>
            <person name="Barry K."/>
            <person name="LaButti K."/>
            <person name="Morin E."/>
            <person name="Salamov A."/>
            <person name="Lipzen A."/>
            <person name="Mereny Z."/>
            <person name="Hegedus B."/>
            <person name="Baldrian P."/>
            <person name="Stursova M."/>
            <person name="Weitz H."/>
            <person name="Taylor A."/>
            <person name="Grigoriev I.V."/>
            <person name="Nagy L.G."/>
            <person name="Martin F."/>
            <person name="Kauserud H."/>
        </authorList>
    </citation>
    <scope>NUCLEOTIDE SEQUENCE</scope>
    <source>
        <strain evidence="1">CBHHK188m</strain>
    </source>
</reference>
<name>A0AAD7IYU3_9AGAR</name>
<dbReference type="InterPro" id="IPR016024">
    <property type="entry name" value="ARM-type_fold"/>
</dbReference>
<accession>A0AAD7IYU3</accession>
<dbReference type="AlphaFoldDB" id="A0AAD7IYU3"/>